<organism evidence="1 2">
    <name type="scientific">Candidatus Venteria ishoeyi</name>
    <dbReference type="NCBI Taxonomy" id="1899563"/>
    <lineage>
        <taxon>Bacteria</taxon>
        <taxon>Pseudomonadati</taxon>
        <taxon>Pseudomonadota</taxon>
        <taxon>Gammaproteobacteria</taxon>
        <taxon>Thiotrichales</taxon>
        <taxon>Thiotrichaceae</taxon>
        <taxon>Venteria</taxon>
    </lineage>
</organism>
<dbReference type="AlphaFoldDB" id="A0A1H6FF80"/>
<keyword evidence="2" id="KW-1185">Reference proteome</keyword>
<proteinExistence type="predicted"/>
<sequence length="107" mass="11559">MFKLTEHAAQEIAKSAQDGAVSGLKLRIAAKKNPDGSIEYGMGFDQAGVDDQEICSQDIDLIIASVHLPLLEGTTMDYVEIEPGQFAFIFLNPNDANYQPPATEDAS</sequence>
<dbReference type="Gene3D" id="2.60.300.12">
    <property type="entry name" value="HesB-like domain"/>
    <property type="match status" value="1"/>
</dbReference>
<accession>A0A1H6FF80</accession>
<dbReference type="Proteomes" id="UP000236724">
    <property type="component" value="Unassembled WGS sequence"/>
</dbReference>
<reference evidence="1 2" key="1">
    <citation type="submission" date="2016-10" db="EMBL/GenBank/DDBJ databases">
        <authorList>
            <person name="de Groot N.N."/>
        </authorList>
    </citation>
    <scope>NUCLEOTIDE SEQUENCE [LARGE SCALE GENOMIC DNA]</scope>
    <source>
        <strain evidence="1">MBHS1</strain>
    </source>
</reference>
<dbReference type="OrthoDB" id="9795497at2"/>
<evidence type="ECO:0000313" key="1">
    <source>
        <dbReference type="EMBL" id="SEH08009.1"/>
    </source>
</evidence>
<dbReference type="SUPFAM" id="SSF89360">
    <property type="entry name" value="HesB-like domain"/>
    <property type="match status" value="1"/>
</dbReference>
<gene>
    <name evidence="1" type="primary">erpA</name>
    <name evidence="1" type="ORF">MBHS_03896</name>
</gene>
<dbReference type="InterPro" id="IPR035903">
    <property type="entry name" value="HesB-like_dom_sf"/>
</dbReference>
<dbReference type="EMBL" id="FMSV02000542">
    <property type="protein sequence ID" value="SEH08009.1"/>
    <property type="molecule type" value="Genomic_DNA"/>
</dbReference>
<evidence type="ECO:0000313" key="2">
    <source>
        <dbReference type="Proteomes" id="UP000236724"/>
    </source>
</evidence>
<dbReference type="RefSeq" id="WP_103921594.1">
    <property type="nucleotide sequence ID" value="NZ_FMSV02000542.1"/>
</dbReference>
<name>A0A1H6FF80_9GAMM</name>
<protein>
    <submittedName>
        <fullName evidence="1">Iron-sulfur cluster insertion protein ErpA</fullName>
    </submittedName>
</protein>